<evidence type="ECO:0000313" key="2">
    <source>
        <dbReference type="Proteomes" id="UP000320475"/>
    </source>
</evidence>
<gene>
    <name evidence="1" type="ORF">SeLEV6574_g04016</name>
</gene>
<protein>
    <submittedName>
        <fullName evidence="1">Uncharacterized protein</fullName>
    </submittedName>
</protein>
<dbReference type="AlphaFoldDB" id="A0A507D1L8"/>
<reference evidence="1 2" key="1">
    <citation type="journal article" date="2019" name="Sci. Rep.">
        <title>Comparative genomics of chytrid fungi reveal insights into the obligate biotrophic and pathogenic lifestyle of Synchytrium endobioticum.</title>
        <authorList>
            <person name="van de Vossenberg B.T.L.H."/>
            <person name="Warris S."/>
            <person name="Nguyen H.D.T."/>
            <person name="van Gent-Pelzer M.P.E."/>
            <person name="Joly D.L."/>
            <person name="van de Geest H.C."/>
            <person name="Bonants P.J.M."/>
            <person name="Smith D.S."/>
            <person name="Levesque C.A."/>
            <person name="van der Lee T.A.J."/>
        </authorList>
    </citation>
    <scope>NUCLEOTIDE SEQUENCE [LARGE SCALE GENOMIC DNA]</scope>
    <source>
        <strain evidence="1 2">LEV6574</strain>
    </source>
</reference>
<proteinExistence type="predicted"/>
<dbReference type="EMBL" id="QEAM01000150">
    <property type="protein sequence ID" value="TPX45188.1"/>
    <property type="molecule type" value="Genomic_DNA"/>
</dbReference>
<comment type="caution">
    <text evidence="1">The sequence shown here is derived from an EMBL/GenBank/DDBJ whole genome shotgun (WGS) entry which is preliminary data.</text>
</comment>
<name>A0A507D1L8_9FUNG</name>
<organism evidence="1 2">
    <name type="scientific">Synchytrium endobioticum</name>
    <dbReference type="NCBI Taxonomy" id="286115"/>
    <lineage>
        <taxon>Eukaryota</taxon>
        <taxon>Fungi</taxon>
        <taxon>Fungi incertae sedis</taxon>
        <taxon>Chytridiomycota</taxon>
        <taxon>Chytridiomycota incertae sedis</taxon>
        <taxon>Chytridiomycetes</taxon>
        <taxon>Synchytriales</taxon>
        <taxon>Synchytriaceae</taxon>
        <taxon>Synchytrium</taxon>
    </lineage>
</organism>
<dbReference type="Proteomes" id="UP000320475">
    <property type="component" value="Unassembled WGS sequence"/>
</dbReference>
<evidence type="ECO:0000313" key="1">
    <source>
        <dbReference type="EMBL" id="TPX45188.1"/>
    </source>
</evidence>
<accession>A0A507D1L8</accession>
<sequence length="95" mass="10373">MPVVPAGIGDGSTKDDRVMETDNRMLIHLDDGNLVGKSIADLFEIDLRRDEIRILSCEMSEVLGRAATTPAAIADEQSVTIYSILTLDNLDLIID</sequence>